<dbReference type="HOGENOM" id="CLU_006937_6_1_1"/>
<proteinExistence type="inferred from homology"/>
<accession>A0A0D2B557</accession>
<evidence type="ECO:0000256" key="1">
    <source>
        <dbReference type="ARBA" id="ARBA00001974"/>
    </source>
</evidence>
<dbReference type="AlphaFoldDB" id="A0A0D2B557"/>
<comment type="similarity">
    <text evidence="2">Belongs to the FAD-binding monooxygenase family.</text>
</comment>
<evidence type="ECO:0000313" key="3">
    <source>
        <dbReference type="EMBL" id="KIW13840.1"/>
    </source>
</evidence>
<evidence type="ECO:0000313" key="4">
    <source>
        <dbReference type="Proteomes" id="UP000053328"/>
    </source>
</evidence>
<protein>
    <submittedName>
        <fullName evidence="3">Uncharacterized protein</fullName>
    </submittedName>
</protein>
<comment type="cofactor">
    <cofactor evidence="1">
        <name>FAD</name>
        <dbReference type="ChEBI" id="CHEBI:57692"/>
    </cofactor>
</comment>
<dbReference type="InterPro" id="IPR036188">
    <property type="entry name" value="FAD/NAD-bd_sf"/>
</dbReference>
<dbReference type="RefSeq" id="XP_016234056.1">
    <property type="nucleotide sequence ID" value="XM_016380954.1"/>
</dbReference>
<dbReference type="GO" id="GO:0016491">
    <property type="term" value="F:oxidoreductase activity"/>
    <property type="evidence" value="ECO:0007669"/>
    <property type="project" value="UniProtKB-KW"/>
</dbReference>
<reference evidence="3 4" key="1">
    <citation type="submission" date="2015-01" db="EMBL/GenBank/DDBJ databases">
        <title>The Genome Sequence of Exophiala spinifera CBS89968.</title>
        <authorList>
            <consortium name="The Broad Institute Genomics Platform"/>
            <person name="Cuomo C."/>
            <person name="de Hoog S."/>
            <person name="Gorbushina A."/>
            <person name="Stielow B."/>
            <person name="Teixiera M."/>
            <person name="Abouelleil A."/>
            <person name="Chapman S.B."/>
            <person name="Priest M."/>
            <person name="Young S.K."/>
            <person name="Wortman J."/>
            <person name="Nusbaum C."/>
            <person name="Birren B."/>
        </authorList>
    </citation>
    <scope>NUCLEOTIDE SEQUENCE [LARGE SCALE GENOMIC DNA]</scope>
    <source>
        <strain evidence="3 4">CBS 89968</strain>
    </source>
</reference>
<dbReference type="OrthoDB" id="74360at2759"/>
<dbReference type="PANTHER" id="PTHR42877">
    <property type="entry name" value="L-ORNITHINE N(5)-MONOOXYGENASE-RELATED"/>
    <property type="match status" value="1"/>
</dbReference>
<organism evidence="3 4">
    <name type="scientific">Exophiala spinifera</name>
    <dbReference type="NCBI Taxonomy" id="91928"/>
    <lineage>
        <taxon>Eukaryota</taxon>
        <taxon>Fungi</taxon>
        <taxon>Dikarya</taxon>
        <taxon>Ascomycota</taxon>
        <taxon>Pezizomycotina</taxon>
        <taxon>Eurotiomycetes</taxon>
        <taxon>Chaetothyriomycetidae</taxon>
        <taxon>Chaetothyriales</taxon>
        <taxon>Herpotrichiellaceae</taxon>
        <taxon>Exophiala</taxon>
    </lineage>
</organism>
<keyword evidence="4" id="KW-1185">Reference proteome</keyword>
<dbReference type="Pfam" id="PF13450">
    <property type="entry name" value="NAD_binding_8"/>
    <property type="match status" value="1"/>
</dbReference>
<evidence type="ECO:0000256" key="2">
    <source>
        <dbReference type="ARBA" id="ARBA00010139"/>
    </source>
</evidence>
<dbReference type="EMBL" id="KN847496">
    <property type="protein sequence ID" value="KIW13840.1"/>
    <property type="molecule type" value="Genomic_DNA"/>
</dbReference>
<dbReference type="Proteomes" id="UP000053328">
    <property type="component" value="Unassembled WGS sequence"/>
</dbReference>
<dbReference type="InterPro" id="IPR051209">
    <property type="entry name" value="FAD-bind_Monooxygenase_sf"/>
</dbReference>
<dbReference type="VEuPathDB" id="FungiDB:PV08_06620"/>
<dbReference type="Gene3D" id="3.50.50.60">
    <property type="entry name" value="FAD/NAD(P)-binding domain"/>
    <property type="match status" value="2"/>
</dbReference>
<name>A0A0D2B557_9EURO</name>
<dbReference type="GeneID" id="27333703"/>
<gene>
    <name evidence="3" type="ORF">PV08_06620</name>
</gene>
<sequence length="633" mass="70674">MASTIEATFAAPSPSDTASLRSSFDVLETPLTEIEVEDTPSVTFPERPVKVIIVGAGIGGISAAVLLSHKVNNLTYTVYDRNAKVGGTWAENTYPGVRCDVPSHVYQLTFAPNTDWTEYYSPGSEIQQYYQRVAEEYGVKPNLRLSHEVLSARWLTQEHEWAIEVKDLASGNIFTDRANFFVSAPGRVNQPYYPDLKGLEEFKGTVIHTARWNANVDLRNKHVAVIGNGASGQQILPNILPEVAHIDHYVRSKTYVSPTFRQGLIEASQELPGGHIYSEEEKKSFRDHPEKYLAYRKDLDKTHYGGVNNRFATIGSEANQKLRESLLSGMLQRLKGDKEWLARLTPDYAPGCKRLTPAPGYLEALIGPKVEFVDTSIARVTATGLETEDGNVRNVDVIILATGFRDGFYPRFPTIDEKGQDLSQAWRPGGEIGFPETYLGIMAPRMPNYFFVLQAQGNAFGGTVPYQCEISATYIARVIRKVQRHGYKAIRPSPRAAQEFSVVVDRYFENSVINDGCRTYFKLGGNTGKARNVIGFPGTTRQRLEVLSEPRWEDFVFADPRDGDEFGPDVDAAAGTTTAATMTLDDLEKNNRFLRFWGDGRTALDRANNLDAMTDYLTEVGKVDLRRLHEEVV</sequence>
<dbReference type="SUPFAM" id="SSF51905">
    <property type="entry name" value="FAD/NAD(P)-binding domain"/>
    <property type="match status" value="2"/>
</dbReference>
<dbReference type="PANTHER" id="PTHR42877:SF6">
    <property type="entry name" value="MONOOXYGENASE, PUTATIVE (AFU_ORTHOLOGUE AFUA_3G15050)-RELATED"/>
    <property type="match status" value="1"/>
</dbReference>